<dbReference type="GO" id="GO:0006357">
    <property type="term" value="P:regulation of transcription by RNA polymerase II"/>
    <property type="evidence" value="ECO:0007669"/>
    <property type="project" value="InterPro"/>
</dbReference>
<dbReference type="GO" id="GO:0003712">
    <property type="term" value="F:transcription coregulator activity"/>
    <property type="evidence" value="ECO:0007669"/>
    <property type="project" value="UniProtKB-UniRule"/>
</dbReference>
<keyword evidence="4 9" id="KW-0805">Transcription regulation</keyword>
<dbReference type="AlphaFoldDB" id="A0A9P0QM84"/>
<dbReference type="GO" id="GO:0070847">
    <property type="term" value="C:core mediator complex"/>
    <property type="evidence" value="ECO:0007669"/>
    <property type="project" value="TreeGrafter"/>
</dbReference>
<sequence length="1123" mass="128349">MSSSNGVSNGNGGSDTNGNGGAVNGTVNGKVEQAVQVGDIPHITTNIIPLSSILKFYSQESYKQLTNVIENLSANSITELDSKRKSQLLQVLISLRKDFIKIYTLVKWASVSKDVSKLIDLLNWFRIQDSYFENLAYGINELNRYSGAKLPNPDLITAIEVLIQGRPQLPSYNIIPQEKISSSKVLKVLKSLNLVLTTRMALHSGDDDIPKRLLSNYVVGNGRIYFTIPNEFQVSISVANDNIVYDHSDKEEYSKSPFYFVDFKFLFGINPETLLITHDNSASNNKDISSVDLQGEENGDVGTVATKLPISSFQKLEKISNQVLLNSGLKGLYELLHRYSISFKLYLISRQLRNFAVNSKWRGNIQYQYQKSLIVINYWSSQYLSSKWKSFIELGVDKDYNLNFRWFKNGKYIEDHGIVGVFQKDYTQSLEGEINENNSNSPKAINSSSSSTQYQDLSVEMILNLVANKHSEGIINRIHQKLNDALGGGSSNVKDVSNVAIKKDNLERERIESLAPESPSNVPANAPCTLITPHQLLIKLTRTKSTVFAINPLTGFFYFVDPSPIQQQTTRLINSPPPSRNNSVNKFISEREMIDYIINQLLQLRLETFKREINNKLITTEWIANDIIKLSDYESGKLFNFVSNERQIQHSQTNKIQYYRRKNWPSSWFLLNLISGINLKSYWWVARIKSIKGEWKIQWVEMIKDDVDEEGYEERERNISYQFCHNLSTKCSNMIIDHIILEELHSRKIKYVKISKKDSILKKFDIREPSHVKKEGQEVVYESMIGLFNENLIPLSNSSSIIILKVELVHSSANGSLMKLSLYGKLRNFKIKEGLTDTIRLENDLFEVNDEIVMIQALGAPSNNPVNESFLGKLFQHLSKLDNLIKIINQLNEYYSYEQIKTISLNQVEFTIDKEFGNLTINIEDTGISLTIDSSNQSLQLLVTYLNRYLASGTTKRDVITGVIKYFQLFLRPIKMLSTMKSKFIEEQKLKPKLNNGINKVNFEFSLRSFDSCRINMTVNSFQPQSKKMNRDKISFDLSLRTNKFFKGGNEILYLISYKSNFSNPSSVKYKRLFESIHNGINELRAKEKLIKLNHDIMFTDAASLEKVLDTLRECSLSALNEA</sequence>
<dbReference type="Pfam" id="PF08638">
    <property type="entry name" value="Med14"/>
    <property type="match status" value="1"/>
</dbReference>
<evidence type="ECO:0000313" key="12">
    <source>
        <dbReference type="EMBL" id="CAH2351281.1"/>
    </source>
</evidence>
<dbReference type="OrthoDB" id="205099at2759"/>
<feature type="region of interest" description="Disordered" evidence="10">
    <location>
        <begin position="1"/>
        <end position="25"/>
    </location>
</feature>
<keyword evidence="5 9" id="KW-0010">Activator</keyword>
<organism evidence="12 13">
    <name type="scientific">[Candida] railenensis</name>
    <dbReference type="NCBI Taxonomy" id="45579"/>
    <lineage>
        <taxon>Eukaryota</taxon>
        <taxon>Fungi</taxon>
        <taxon>Dikarya</taxon>
        <taxon>Ascomycota</taxon>
        <taxon>Saccharomycotina</taxon>
        <taxon>Pichiomycetes</taxon>
        <taxon>Debaryomycetaceae</taxon>
        <taxon>Kurtzmaniella</taxon>
    </lineage>
</organism>
<comment type="subunit">
    <text evidence="9">Component of the Mediator complex.</text>
</comment>
<keyword evidence="13" id="KW-1185">Reference proteome</keyword>
<evidence type="ECO:0000256" key="5">
    <source>
        <dbReference type="ARBA" id="ARBA00023159"/>
    </source>
</evidence>
<evidence type="ECO:0000256" key="1">
    <source>
        <dbReference type="ARBA" id="ARBA00004123"/>
    </source>
</evidence>
<feature type="domain" description="Mediator complex subunit MED14 N-terminal" evidence="11">
    <location>
        <begin position="48"/>
        <end position="239"/>
    </location>
</feature>
<protein>
    <recommendedName>
        <fullName evidence="3 9">Mediator of RNA polymerase II transcription subunit 14</fullName>
    </recommendedName>
    <alternativeName>
        <fullName evidence="8 9">Mediator complex subunit 14</fullName>
    </alternativeName>
</protein>
<dbReference type="InterPro" id="IPR013947">
    <property type="entry name" value="Mediator_Med14"/>
</dbReference>
<comment type="function">
    <text evidence="9">Component of the Mediator complex, a coactivator involved in the regulated transcription of nearly all RNA polymerase II-dependent genes. Mediator functions as a bridge to convey information from gene-specific regulatory proteins to the basal RNA polymerase II transcription machinery. Mediator is recruited to promoters by direct interactions with regulatory proteins and serves as a scaffold for the assembly of a functional preinitiation complex with RNA polymerase II and the general transcription factors.</text>
</comment>
<dbReference type="Proteomes" id="UP000837801">
    <property type="component" value="Unassembled WGS sequence"/>
</dbReference>
<reference evidence="12" key="1">
    <citation type="submission" date="2022-03" db="EMBL/GenBank/DDBJ databases">
        <authorList>
            <person name="Legras J.-L."/>
            <person name="Devillers H."/>
            <person name="Grondin C."/>
        </authorList>
    </citation>
    <scope>NUCLEOTIDE SEQUENCE</scope>
    <source>
        <strain evidence="12">CLIB 1423</strain>
    </source>
</reference>
<evidence type="ECO:0000259" key="11">
    <source>
        <dbReference type="Pfam" id="PF08638"/>
    </source>
</evidence>
<evidence type="ECO:0000256" key="4">
    <source>
        <dbReference type="ARBA" id="ARBA00023015"/>
    </source>
</evidence>
<evidence type="ECO:0000256" key="8">
    <source>
        <dbReference type="ARBA" id="ARBA00032007"/>
    </source>
</evidence>
<evidence type="ECO:0000256" key="7">
    <source>
        <dbReference type="ARBA" id="ARBA00023242"/>
    </source>
</evidence>
<dbReference type="PANTHER" id="PTHR12809">
    <property type="entry name" value="MEDIATOR COMPLEX SUBUNIT"/>
    <property type="match status" value="1"/>
</dbReference>
<keyword evidence="6 9" id="KW-0804">Transcription</keyword>
<comment type="caution">
    <text evidence="12">The sequence shown here is derived from an EMBL/GenBank/DDBJ whole genome shotgun (WGS) entry which is preliminary data.</text>
</comment>
<evidence type="ECO:0000256" key="3">
    <source>
        <dbReference type="ARBA" id="ARBA00019619"/>
    </source>
</evidence>
<accession>A0A9P0QM84</accession>
<dbReference type="GO" id="GO:0016592">
    <property type="term" value="C:mediator complex"/>
    <property type="evidence" value="ECO:0007669"/>
    <property type="project" value="UniProtKB-UniRule"/>
</dbReference>
<dbReference type="InterPro" id="IPR055122">
    <property type="entry name" value="Med14_N"/>
</dbReference>
<gene>
    <name evidence="12" type="ORF">CLIB1423_03S02740</name>
</gene>
<proteinExistence type="inferred from homology"/>
<feature type="compositionally biased region" description="Gly residues" evidence="10">
    <location>
        <begin position="9"/>
        <end position="23"/>
    </location>
</feature>
<keyword evidence="7 9" id="KW-0539">Nucleus</keyword>
<comment type="similarity">
    <text evidence="2 9">Belongs to the Mediator complex subunit 14 family.</text>
</comment>
<dbReference type="EMBL" id="CAKXYY010000003">
    <property type="protein sequence ID" value="CAH2351281.1"/>
    <property type="molecule type" value="Genomic_DNA"/>
</dbReference>
<comment type="subcellular location">
    <subcellularLocation>
        <location evidence="1 9">Nucleus</location>
    </subcellularLocation>
</comment>
<evidence type="ECO:0000256" key="2">
    <source>
        <dbReference type="ARBA" id="ARBA00007813"/>
    </source>
</evidence>
<evidence type="ECO:0000256" key="9">
    <source>
        <dbReference type="RuleBase" id="RU365082"/>
    </source>
</evidence>
<evidence type="ECO:0000256" key="10">
    <source>
        <dbReference type="SAM" id="MobiDB-lite"/>
    </source>
</evidence>
<name>A0A9P0QM84_9ASCO</name>
<evidence type="ECO:0000256" key="6">
    <source>
        <dbReference type="ARBA" id="ARBA00023163"/>
    </source>
</evidence>
<evidence type="ECO:0000313" key="13">
    <source>
        <dbReference type="Proteomes" id="UP000837801"/>
    </source>
</evidence>
<dbReference type="PANTHER" id="PTHR12809:SF2">
    <property type="entry name" value="MEDIATOR OF RNA POLYMERASE II TRANSCRIPTION SUBUNIT 14"/>
    <property type="match status" value="1"/>
</dbReference>